<organism evidence="1 2">
    <name type="scientific">Giardia intestinalis (strain ATCC 50803 / WB clone C6)</name>
    <name type="common">Giardia lamblia</name>
    <dbReference type="NCBI Taxonomy" id="184922"/>
    <lineage>
        <taxon>Eukaryota</taxon>
        <taxon>Metamonada</taxon>
        <taxon>Diplomonadida</taxon>
        <taxon>Hexamitidae</taxon>
        <taxon>Giardiinae</taxon>
        <taxon>Giardia</taxon>
    </lineage>
</organism>
<dbReference type="HOGENOM" id="CLU_1996919_0_0_1"/>
<proteinExistence type="predicted"/>
<dbReference type="Proteomes" id="UP000001548">
    <property type="component" value="Unassembled WGS sequence"/>
</dbReference>
<evidence type="ECO:0000313" key="1">
    <source>
        <dbReference type="EMBL" id="KAE8301669.1"/>
    </source>
</evidence>
<protein>
    <submittedName>
        <fullName evidence="1">Uncharacterized protein</fullName>
    </submittedName>
</protein>
<gene>
    <name evidence="1" type="ORF">GL50803_005929</name>
</gene>
<accession>D3KH97</accession>
<dbReference type="OMA" id="TGRLHAC"/>
<evidence type="ECO:0000313" key="2">
    <source>
        <dbReference type="Proteomes" id="UP000001548"/>
    </source>
</evidence>
<dbReference type="EMBL" id="AACB03000005">
    <property type="protein sequence ID" value="KAE8301669.1"/>
    <property type="molecule type" value="Genomic_DNA"/>
</dbReference>
<dbReference type="VEuPathDB" id="GiardiaDB:GL50803_5929"/>
<dbReference type="AlphaFoldDB" id="D3KH97"/>
<reference evidence="1 2" key="1">
    <citation type="journal article" date="2007" name="Science">
        <title>Genomic minimalism in the early diverging intestinal parasite Giardia lamblia.</title>
        <authorList>
            <person name="Morrison H.G."/>
            <person name="McArthur A.G."/>
            <person name="Gillin F.D."/>
            <person name="Aley S.B."/>
            <person name="Adam R.D."/>
            <person name="Olsen G.J."/>
            <person name="Best A.A."/>
            <person name="Cande W.Z."/>
            <person name="Chen F."/>
            <person name="Cipriano M.J."/>
            <person name="Davids B.J."/>
            <person name="Dawson S.C."/>
            <person name="Elmendorf H.G."/>
            <person name="Hehl A.B."/>
            <person name="Holder M.E."/>
            <person name="Huse S.M."/>
            <person name="Kim U.U."/>
            <person name="Lasek-Nesselquist E."/>
            <person name="Manning G."/>
            <person name="Nigam A."/>
            <person name="Nixon J.E."/>
            <person name="Palm D."/>
            <person name="Passamaneck N.E."/>
            <person name="Prabhu A."/>
            <person name="Reich C.I."/>
            <person name="Reiner D.S."/>
            <person name="Samuelson J."/>
            <person name="Svard S.G."/>
            <person name="Sogin M.L."/>
        </authorList>
    </citation>
    <scope>NUCLEOTIDE SEQUENCE [LARGE SCALE GENOMIC DNA]</scope>
    <source>
        <strain evidence="1 2">WB C6</strain>
    </source>
</reference>
<keyword evidence="2" id="KW-1185">Reference proteome</keyword>
<name>D3KH97_GIAIC</name>
<comment type="caution">
    <text evidence="1">The sequence shown here is derived from an EMBL/GenBank/DDBJ whole genome shotgun (WGS) entry which is preliminary data.</text>
</comment>
<sequence length="125" mass="13589">MDALPSICTLSYGNTVVNVQHLPFHVGSSPNMDLQIGEDFFSSHQFSLSTDITGRLHACVVDPSGLYVDGVYYPNNSPRILLQKSSTVGTQKLQLNVVQTGSPSVIERPVGFVSEKVLSYVGFNQ</sequence>